<sequence length="776" mass="84550">MPGQDEFQSQLSQWLLNQLNSRAELATVTQQFNLLISQAQEQSLGDLYAHVGKLIFQKAAQIKPESPRISIWLCAELCYSLFVAHCRQRSSLSPITLIHEHIFRLCIDSLSAENIKEPVNTTEPGNGNEISVEKNSELLFHLWDFQLISLAQICEYMFRVIEVHKSSVGHRLSDAEVGVHFLLHSCFPDYSHGPWKRETDLFCGWIDAQSGSNENQADSITDGTSQSGEEYAFTSSEDATINHWGMSLVPTWQPLVSGGLVPSLDAFSSSDTIEFSPGSTNGPISYDKVACLAQGKDHGEEEERKAAENNTGKPPQTPVTSEFEFLADAISEKQVPVGVAGVTEHRPTSSVIFGSIGTAQPSANGAKFVAPTPTHPAAAITAPATVVASMAASTAPPTAAPPTDSIPTKIDIHALFQGGGIPTGVTTSLANTSGIPHMSANTPLVHQYQHPMVHPHQHYAPHPGYPIQPSPQWGPSGYYYPPPHDYTPYAMHWGGPPQHQHPYMPQIHEPPLQSSPRTQPAEARPASAPPISNIGSPHPLPATTTTSLQAPPSSPSPSLSVDSPTFVPGGLRRNHCPDEATQKEDGLQAEEAGHKIKEAEEHGAREGKEGKQEERRAKRQAERKAKKEAKRKAREEEERKGAEQKAKQEAEYRAKEERKAIETAEAAARAEASRKTELKVKADIIDTRGKKINPPSNPAKSVKAAQSNTSSSSIPLASSAWSKGPPEPLLPRWTGVVVTEQQSSEWLAKKRMEKAMSEASKEWMDSVRKACRAKHS</sequence>
<feature type="compositionally biased region" description="Basic and acidic residues" evidence="1">
    <location>
        <begin position="671"/>
        <end position="689"/>
    </location>
</feature>
<feature type="region of interest" description="Disordered" evidence="1">
    <location>
        <begin position="294"/>
        <end position="319"/>
    </location>
</feature>
<reference evidence="2" key="1">
    <citation type="submission" date="2021-01" db="EMBL/GenBank/DDBJ databases">
        <authorList>
            <person name="Kaushik A."/>
        </authorList>
    </citation>
    <scope>NUCLEOTIDE SEQUENCE</scope>
    <source>
        <strain evidence="2">AG6-10EEA</strain>
    </source>
</reference>
<comment type="caution">
    <text evidence="2">The sequence shown here is derived from an EMBL/GenBank/DDBJ whole genome shotgun (WGS) entry which is preliminary data.</text>
</comment>
<accession>A0A8H3AVD5</accession>
<evidence type="ECO:0000256" key="1">
    <source>
        <dbReference type="SAM" id="MobiDB-lite"/>
    </source>
</evidence>
<feature type="region of interest" description="Disordered" evidence="1">
    <location>
        <begin position="491"/>
        <end position="734"/>
    </location>
</feature>
<evidence type="ECO:0000313" key="2">
    <source>
        <dbReference type="EMBL" id="CAE6441409.1"/>
    </source>
</evidence>
<organism evidence="2 3">
    <name type="scientific">Rhizoctonia solani</name>
    <dbReference type="NCBI Taxonomy" id="456999"/>
    <lineage>
        <taxon>Eukaryota</taxon>
        <taxon>Fungi</taxon>
        <taxon>Dikarya</taxon>
        <taxon>Basidiomycota</taxon>
        <taxon>Agaricomycotina</taxon>
        <taxon>Agaricomycetes</taxon>
        <taxon>Cantharellales</taxon>
        <taxon>Ceratobasidiaceae</taxon>
        <taxon>Rhizoctonia</taxon>
    </lineage>
</organism>
<feature type="compositionally biased region" description="Basic and acidic residues" evidence="1">
    <location>
        <begin position="575"/>
        <end position="625"/>
    </location>
</feature>
<gene>
    <name evidence="2" type="ORF">RDB_LOCUS37132</name>
</gene>
<feature type="compositionally biased region" description="Low complexity" evidence="1">
    <location>
        <begin position="707"/>
        <end position="722"/>
    </location>
</feature>
<feature type="compositionally biased region" description="Basic and acidic residues" evidence="1">
    <location>
        <begin position="633"/>
        <end position="662"/>
    </location>
</feature>
<dbReference type="AlphaFoldDB" id="A0A8H3AVD5"/>
<evidence type="ECO:0000313" key="3">
    <source>
        <dbReference type="Proteomes" id="UP000663853"/>
    </source>
</evidence>
<feature type="compositionally biased region" description="Basic and acidic residues" evidence="1">
    <location>
        <begin position="295"/>
        <end position="307"/>
    </location>
</feature>
<feature type="compositionally biased region" description="Low complexity" evidence="1">
    <location>
        <begin position="541"/>
        <end position="565"/>
    </location>
</feature>
<feature type="compositionally biased region" description="Polar residues" evidence="1">
    <location>
        <begin position="308"/>
        <end position="319"/>
    </location>
</feature>
<protein>
    <submittedName>
        <fullName evidence="2">Uncharacterized protein</fullName>
    </submittedName>
</protein>
<dbReference type="Proteomes" id="UP000663853">
    <property type="component" value="Unassembled WGS sequence"/>
</dbReference>
<dbReference type="EMBL" id="CAJMXA010000741">
    <property type="protein sequence ID" value="CAE6441409.1"/>
    <property type="molecule type" value="Genomic_DNA"/>
</dbReference>
<name>A0A8H3AVD5_9AGAM</name>
<proteinExistence type="predicted"/>